<organism evidence="2">
    <name type="scientific">Streptomyces sp. NBC_00180</name>
    <dbReference type="NCBI Taxonomy" id="2903632"/>
    <lineage>
        <taxon>Bacteria</taxon>
        <taxon>Bacillati</taxon>
        <taxon>Actinomycetota</taxon>
        <taxon>Actinomycetes</taxon>
        <taxon>Kitasatosporales</taxon>
        <taxon>Streptomycetaceae</taxon>
        <taxon>Streptomyces</taxon>
    </lineage>
</organism>
<gene>
    <name evidence="2" type="ORF">OG477_02970</name>
</gene>
<accession>A0AAU1HSG4</accession>
<protein>
    <submittedName>
        <fullName evidence="2">Erythromycin esterase family protein</fullName>
    </submittedName>
</protein>
<dbReference type="SUPFAM" id="SSF159501">
    <property type="entry name" value="EreA/ChaN-like"/>
    <property type="match status" value="1"/>
</dbReference>
<reference evidence="2" key="1">
    <citation type="submission" date="2022-10" db="EMBL/GenBank/DDBJ databases">
        <title>The complete genomes of actinobacterial strains from the NBC collection.</title>
        <authorList>
            <person name="Joergensen T.S."/>
            <person name="Alvarez Arevalo M."/>
            <person name="Sterndorff E.B."/>
            <person name="Faurdal D."/>
            <person name="Vuksanovic O."/>
            <person name="Mourched A.-S."/>
            <person name="Charusanti P."/>
            <person name="Shaw S."/>
            <person name="Blin K."/>
            <person name="Weber T."/>
        </authorList>
    </citation>
    <scope>NUCLEOTIDE SEQUENCE</scope>
    <source>
        <strain evidence="2">NBC 00180</strain>
    </source>
</reference>
<evidence type="ECO:0000313" key="2">
    <source>
        <dbReference type="EMBL" id="WTP84392.1"/>
    </source>
</evidence>
<sequence>MQWQWQWQWHRHRTGLTLTLFIILAALTTGIPATAAPAAATTSTTVVEALNRAAHPLRTVEPGGDTRDLRPLDRMIGDARVVGLGEATHGSHDFFALKARVFRHLVEEKGFRTFALEAPWSTGVRLNDYVLHGKGDPRRIMRAEFQRDYLWWNNTDYLRLVEWMRGYNVRHPGDPVRFMGDDIAWTGPESYDAVEDYAAGARPELSARLAALYRGLRPTVPTGAYIEQYLGLPYAERKERAERTGEALALLRRQSADGAGAAADTEAYDWAVQQATVIDQTARQYDFDVEDPAQIAEAMRYRDGVMAANVVWWQEHTGTKVLLSAHNNHVGHVPEVPAENPEVQGAFLRDRLGAGYVSVGLTFGHGSFNATGWDDDTIRRWTLGPAGPGSNERTLDRVRHGGDYVLDLRSVGSPADDWLRRARPTRSIGTACPDGPHDIALARSYDVLIHLREVEAAGLRDR</sequence>
<feature type="signal peptide" evidence="1">
    <location>
        <begin position="1"/>
        <end position="35"/>
    </location>
</feature>
<evidence type="ECO:0000256" key="1">
    <source>
        <dbReference type="SAM" id="SignalP"/>
    </source>
</evidence>
<keyword evidence="1" id="KW-0732">Signal</keyword>
<dbReference type="GO" id="GO:0046677">
    <property type="term" value="P:response to antibiotic"/>
    <property type="evidence" value="ECO:0007669"/>
    <property type="project" value="InterPro"/>
</dbReference>
<dbReference type="Gene3D" id="1.20.1440.30">
    <property type="entry name" value="Biosynthetic Protein domain"/>
    <property type="match status" value="1"/>
</dbReference>
<dbReference type="CDD" id="cd14728">
    <property type="entry name" value="Ere-like"/>
    <property type="match status" value="1"/>
</dbReference>
<dbReference type="PIRSF" id="PIRSF036794">
    <property type="entry name" value="UCP_erythr_ester"/>
    <property type="match status" value="1"/>
</dbReference>
<dbReference type="EMBL" id="CP108140">
    <property type="protein sequence ID" value="WTP84392.1"/>
    <property type="molecule type" value="Genomic_DNA"/>
</dbReference>
<dbReference type="PANTHER" id="PTHR31299">
    <property type="entry name" value="ESTERASE, PUTATIVE (AFU_ORTHOLOGUE AFUA_1G05850)-RELATED"/>
    <property type="match status" value="1"/>
</dbReference>
<dbReference type="Pfam" id="PF05139">
    <property type="entry name" value="Erythro_esteras"/>
    <property type="match status" value="1"/>
</dbReference>
<proteinExistence type="predicted"/>
<feature type="chain" id="PRO_5043793361" evidence="1">
    <location>
        <begin position="36"/>
        <end position="462"/>
    </location>
</feature>
<dbReference type="Gene3D" id="3.30.1870.10">
    <property type="entry name" value="EreA-like, domain 2"/>
    <property type="match status" value="1"/>
</dbReference>
<dbReference type="PANTHER" id="PTHR31299:SF0">
    <property type="entry name" value="ESTERASE, PUTATIVE (AFU_ORTHOLOGUE AFUA_1G05850)-RELATED"/>
    <property type="match status" value="1"/>
</dbReference>
<dbReference type="AlphaFoldDB" id="A0AAU1HSG4"/>
<name>A0AAU1HSG4_9ACTN</name>
<dbReference type="InterPro" id="IPR014622">
    <property type="entry name" value="UCP036794_erythomycin"/>
</dbReference>
<dbReference type="InterPro" id="IPR052036">
    <property type="entry name" value="Hydrolase/PRTase-associated"/>
</dbReference>
<dbReference type="Gene3D" id="3.40.1660.10">
    <property type="entry name" value="EreA-like (biosynthetic domain)"/>
    <property type="match status" value="1"/>
</dbReference>
<dbReference type="InterPro" id="IPR007815">
    <property type="entry name" value="Emycin_Estase"/>
</dbReference>